<proteinExistence type="predicted"/>
<name>A0A8D9F1V5_9HEMI</name>
<sequence>MQIEIYRVSTSLMSHEYHIHVKLSQRFVLPQNLFLVQVPYMCHIIRIVYDTFSTCFKPNSKFFDKSYSLGTMDTGHPVCVNAMLSQPAPWKACRIGFSFRSSKVRKQIFENFFIIIRKLTLFNVFVEKSM</sequence>
<dbReference type="AlphaFoldDB" id="A0A8D9F1V5"/>
<reference evidence="1" key="1">
    <citation type="submission" date="2021-05" db="EMBL/GenBank/DDBJ databases">
        <authorList>
            <person name="Alioto T."/>
            <person name="Alioto T."/>
            <person name="Gomez Garrido J."/>
        </authorList>
    </citation>
    <scope>NUCLEOTIDE SEQUENCE</scope>
</reference>
<protein>
    <submittedName>
        <fullName evidence="1">Uncharacterized protein</fullName>
    </submittedName>
</protein>
<dbReference type="EMBL" id="HBUF01587176">
    <property type="protein sequence ID" value="CAG6772215.1"/>
    <property type="molecule type" value="Transcribed_RNA"/>
</dbReference>
<dbReference type="EMBL" id="HBUF01250229">
    <property type="protein sequence ID" value="CAG6679868.1"/>
    <property type="molecule type" value="Transcribed_RNA"/>
</dbReference>
<organism evidence="1">
    <name type="scientific">Cacopsylla melanoneura</name>
    <dbReference type="NCBI Taxonomy" id="428564"/>
    <lineage>
        <taxon>Eukaryota</taxon>
        <taxon>Metazoa</taxon>
        <taxon>Ecdysozoa</taxon>
        <taxon>Arthropoda</taxon>
        <taxon>Hexapoda</taxon>
        <taxon>Insecta</taxon>
        <taxon>Pterygota</taxon>
        <taxon>Neoptera</taxon>
        <taxon>Paraneoptera</taxon>
        <taxon>Hemiptera</taxon>
        <taxon>Sternorrhyncha</taxon>
        <taxon>Psylloidea</taxon>
        <taxon>Psyllidae</taxon>
        <taxon>Psyllinae</taxon>
        <taxon>Cacopsylla</taxon>
    </lineage>
</organism>
<evidence type="ECO:0000313" key="1">
    <source>
        <dbReference type="EMBL" id="CAG6772215.1"/>
    </source>
</evidence>
<dbReference type="EMBL" id="HBUF01431788">
    <property type="protein sequence ID" value="CAG6742038.1"/>
    <property type="molecule type" value="Transcribed_RNA"/>
</dbReference>
<accession>A0A8D9F1V5</accession>
<dbReference type="EMBL" id="HBUF01250228">
    <property type="protein sequence ID" value="CAG6679867.1"/>
    <property type="molecule type" value="Transcribed_RNA"/>
</dbReference>